<dbReference type="Proteomes" id="UP000075901">
    <property type="component" value="Unassembled WGS sequence"/>
</dbReference>
<feature type="compositionally biased region" description="Basic and acidic residues" evidence="1">
    <location>
        <begin position="362"/>
        <end position="372"/>
    </location>
</feature>
<reference evidence="3" key="1">
    <citation type="submission" date="2013-09" db="EMBL/GenBank/DDBJ databases">
        <title>The Genome Sequence of Anopheles maculatus species B.</title>
        <authorList>
            <consortium name="The Broad Institute Genomics Platform"/>
            <person name="Neafsey D.E."/>
            <person name="Besansky N."/>
            <person name="Howell P."/>
            <person name="Walton C."/>
            <person name="Young S.K."/>
            <person name="Zeng Q."/>
            <person name="Gargeya S."/>
            <person name="Fitzgerald M."/>
            <person name="Haas B."/>
            <person name="Abouelleil A."/>
            <person name="Allen A.W."/>
            <person name="Alvarado L."/>
            <person name="Arachchi H.M."/>
            <person name="Berlin A.M."/>
            <person name="Chapman S.B."/>
            <person name="Gainer-Dewar J."/>
            <person name="Goldberg J."/>
            <person name="Griggs A."/>
            <person name="Gujja S."/>
            <person name="Hansen M."/>
            <person name="Howarth C."/>
            <person name="Imamovic A."/>
            <person name="Ireland A."/>
            <person name="Larimer J."/>
            <person name="McCowan C."/>
            <person name="Murphy C."/>
            <person name="Pearson M."/>
            <person name="Poon T.W."/>
            <person name="Priest M."/>
            <person name="Roberts A."/>
            <person name="Saif S."/>
            <person name="Shea T."/>
            <person name="Sisk P."/>
            <person name="Sykes S."/>
            <person name="Wortman J."/>
            <person name="Nusbaum C."/>
            <person name="Birren B."/>
        </authorList>
    </citation>
    <scope>NUCLEOTIDE SEQUENCE [LARGE SCALE GENOMIC DNA]</scope>
    <source>
        <strain evidence="3">maculatus3</strain>
    </source>
</reference>
<protein>
    <submittedName>
        <fullName evidence="2">Uncharacterized protein</fullName>
    </submittedName>
</protein>
<feature type="compositionally biased region" description="Pro residues" evidence="1">
    <location>
        <begin position="325"/>
        <end position="337"/>
    </location>
</feature>
<feature type="compositionally biased region" description="Basic residues" evidence="1">
    <location>
        <begin position="373"/>
        <end position="387"/>
    </location>
</feature>
<evidence type="ECO:0000313" key="2">
    <source>
        <dbReference type="EnsemblMetazoa" id="AMAM019530-PA"/>
    </source>
</evidence>
<name>A0A182T4L8_9DIPT</name>
<evidence type="ECO:0000313" key="3">
    <source>
        <dbReference type="Proteomes" id="UP000075901"/>
    </source>
</evidence>
<feature type="region of interest" description="Disordered" evidence="1">
    <location>
        <begin position="193"/>
        <end position="434"/>
    </location>
</feature>
<feature type="compositionally biased region" description="Basic and acidic residues" evidence="1">
    <location>
        <begin position="419"/>
        <end position="434"/>
    </location>
</feature>
<sequence length="434" mass="48094">MAQTITEWSTSSSNTLIAQVEALKQLESGAGVGSAKGTSSGERSSATPTRTFEYVPLKPPKVVKKVAVTSPDDHGRKDFPGVHVKPQIIKHIPIETGGSSKAANEPNVIPDRPTRLPPKIVDVIEKSPKRMPVTQQPLPQGKIPMSATRVEPQDGASKRKSLEMMSKRYQSQDISDTETFTEKLYGQNEKLTERYQSQEFTPITAATSAAPSKPPRGDSLPSSSPTPMAEKPLVKHHSYDDKTLSKSQIREYKTTKMRHSQSFHEHLVSSDLNKIVEESLGSSSTTTHTSEATSTDNSSPMFPRPEKLVRCSPYYSSSLSSESPPIAPNQLPPPVQKPPRKSSLPRNFVPKSPPSGNDTDSSLDHRAQDPKLRSRGYRKKRTVPLKKSRLDRPLEHQESSECSEGYFPEMESGSSDAVMMEHQHQRYPDFEEEL</sequence>
<feature type="compositionally biased region" description="Polar residues" evidence="1">
    <location>
        <begin position="36"/>
        <end position="50"/>
    </location>
</feature>
<feature type="region of interest" description="Disordered" evidence="1">
    <location>
        <begin position="93"/>
        <end position="175"/>
    </location>
</feature>
<feature type="compositionally biased region" description="Low complexity" evidence="1">
    <location>
        <begin position="278"/>
        <end position="295"/>
    </location>
</feature>
<feature type="region of interest" description="Disordered" evidence="1">
    <location>
        <begin position="29"/>
        <end position="53"/>
    </location>
</feature>
<feature type="compositionally biased region" description="Basic and acidic residues" evidence="1">
    <location>
        <begin position="237"/>
        <end position="254"/>
    </location>
</feature>
<feature type="compositionally biased region" description="Basic and acidic residues" evidence="1">
    <location>
        <begin position="388"/>
        <end position="399"/>
    </location>
</feature>
<dbReference type="AlphaFoldDB" id="A0A182T4L8"/>
<keyword evidence="3" id="KW-1185">Reference proteome</keyword>
<proteinExistence type="predicted"/>
<reference evidence="2" key="2">
    <citation type="submission" date="2020-05" db="UniProtKB">
        <authorList>
            <consortium name="EnsemblMetazoa"/>
        </authorList>
    </citation>
    <scope>IDENTIFICATION</scope>
    <source>
        <strain evidence="2">maculatus3</strain>
    </source>
</reference>
<dbReference type="EnsemblMetazoa" id="AMAM019530-RA">
    <property type="protein sequence ID" value="AMAM019530-PA"/>
    <property type="gene ID" value="AMAM019530"/>
</dbReference>
<evidence type="ECO:0000256" key="1">
    <source>
        <dbReference type="SAM" id="MobiDB-lite"/>
    </source>
</evidence>
<dbReference type="VEuPathDB" id="VectorBase:AMAM019530"/>
<organism evidence="2 3">
    <name type="scientific">Anopheles maculatus</name>
    <dbReference type="NCBI Taxonomy" id="74869"/>
    <lineage>
        <taxon>Eukaryota</taxon>
        <taxon>Metazoa</taxon>
        <taxon>Ecdysozoa</taxon>
        <taxon>Arthropoda</taxon>
        <taxon>Hexapoda</taxon>
        <taxon>Insecta</taxon>
        <taxon>Pterygota</taxon>
        <taxon>Neoptera</taxon>
        <taxon>Endopterygota</taxon>
        <taxon>Diptera</taxon>
        <taxon>Nematocera</taxon>
        <taxon>Culicoidea</taxon>
        <taxon>Culicidae</taxon>
        <taxon>Anophelinae</taxon>
        <taxon>Anopheles</taxon>
        <taxon>Anopheles maculatus group</taxon>
    </lineage>
</organism>
<feature type="compositionally biased region" description="Basic and acidic residues" evidence="1">
    <location>
        <begin position="156"/>
        <end position="166"/>
    </location>
</feature>
<feature type="compositionally biased region" description="Low complexity" evidence="1">
    <location>
        <begin position="312"/>
        <end position="324"/>
    </location>
</feature>
<accession>A0A182T4L8</accession>
<feature type="compositionally biased region" description="Low complexity" evidence="1">
    <location>
        <begin position="201"/>
        <end position="211"/>
    </location>
</feature>